<sequence>MRGSSSLDSLPGKGHLDTLEIENFKSYKGFHLIGPFSRFTAIIGPNGSGKSNLMDAISFVWRETPISRRHQKCV</sequence>
<accession>E3NGD0</accession>
<dbReference type="GO" id="GO:0005634">
    <property type="term" value="C:nucleus"/>
    <property type="evidence" value="ECO:0007669"/>
    <property type="project" value="UniProtKB-SubCell"/>
</dbReference>
<evidence type="ECO:0000256" key="3">
    <source>
        <dbReference type="ARBA" id="ARBA00022776"/>
    </source>
</evidence>
<dbReference type="Gene3D" id="3.40.50.300">
    <property type="entry name" value="P-loop containing nucleotide triphosphate hydrolases"/>
    <property type="match status" value="1"/>
</dbReference>
<dbReference type="InParanoid" id="E3NGD0"/>
<keyword evidence="5" id="KW-0131">Cell cycle</keyword>
<evidence type="ECO:0000313" key="8">
    <source>
        <dbReference type="Proteomes" id="UP000008281"/>
    </source>
</evidence>
<reference evidence="7" key="1">
    <citation type="submission" date="2007-07" db="EMBL/GenBank/DDBJ databases">
        <title>PCAP assembly of the Caenorhabditis remanei genome.</title>
        <authorList>
            <consortium name="The Caenorhabditis remanei Sequencing Consortium"/>
            <person name="Wilson R.K."/>
        </authorList>
    </citation>
    <scope>NUCLEOTIDE SEQUENCE [LARGE SCALE GENOMIC DNA]</scope>
    <source>
        <strain evidence="7">PB4641</strain>
    </source>
</reference>
<dbReference type="GO" id="GO:0007062">
    <property type="term" value="P:sister chromatid cohesion"/>
    <property type="evidence" value="ECO:0007669"/>
    <property type="project" value="TreeGrafter"/>
</dbReference>
<evidence type="ECO:0000259" key="6">
    <source>
        <dbReference type="Pfam" id="PF02463"/>
    </source>
</evidence>
<proteinExistence type="predicted"/>
<gene>
    <name evidence="7" type="ORF">CRE_25880</name>
</gene>
<dbReference type="STRING" id="31234.E3NGD0"/>
<comment type="subcellular location">
    <subcellularLocation>
        <location evidence="1">Nucleus</location>
    </subcellularLocation>
</comment>
<protein>
    <recommendedName>
        <fullName evidence="6">RecF/RecN/SMC N-terminal domain-containing protein</fullName>
    </recommendedName>
</protein>
<keyword evidence="2" id="KW-0132">Cell division</keyword>
<dbReference type="InterPro" id="IPR003395">
    <property type="entry name" value="RecF/RecN/SMC_N"/>
</dbReference>
<keyword evidence="4" id="KW-0539">Nucleus</keyword>
<name>E3NGD0_CAERE</name>
<dbReference type="GO" id="GO:0051301">
    <property type="term" value="P:cell division"/>
    <property type="evidence" value="ECO:0007669"/>
    <property type="project" value="UniProtKB-KW"/>
</dbReference>
<evidence type="ECO:0000313" key="7">
    <source>
        <dbReference type="EMBL" id="EFO97058.1"/>
    </source>
</evidence>
<feature type="domain" description="RecF/RecN/SMC N-terminal" evidence="6">
    <location>
        <begin position="16"/>
        <end position="62"/>
    </location>
</feature>
<evidence type="ECO:0000256" key="5">
    <source>
        <dbReference type="ARBA" id="ARBA00023306"/>
    </source>
</evidence>
<dbReference type="GO" id="GO:0008278">
    <property type="term" value="C:cohesin complex"/>
    <property type="evidence" value="ECO:0007669"/>
    <property type="project" value="TreeGrafter"/>
</dbReference>
<dbReference type="PANTHER" id="PTHR18937">
    <property type="entry name" value="STRUCTURAL MAINTENANCE OF CHROMOSOMES SMC FAMILY MEMBER"/>
    <property type="match status" value="1"/>
</dbReference>
<dbReference type="EMBL" id="DS268653">
    <property type="protein sequence ID" value="EFO97058.1"/>
    <property type="molecule type" value="Genomic_DNA"/>
</dbReference>
<keyword evidence="8" id="KW-1185">Reference proteome</keyword>
<evidence type="ECO:0000256" key="4">
    <source>
        <dbReference type="ARBA" id="ARBA00023242"/>
    </source>
</evidence>
<dbReference type="PANTHER" id="PTHR18937:SF12">
    <property type="entry name" value="STRUCTURAL MAINTENANCE OF CHROMOSOMES PROTEIN"/>
    <property type="match status" value="1"/>
</dbReference>
<keyword evidence="3" id="KW-0498">Mitosis</keyword>
<dbReference type="SUPFAM" id="SSF52540">
    <property type="entry name" value="P-loop containing nucleoside triphosphate hydrolases"/>
    <property type="match status" value="1"/>
</dbReference>
<dbReference type="OrthoDB" id="413649at2759"/>
<dbReference type="GO" id="GO:0003677">
    <property type="term" value="F:DNA binding"/>
    <property type="evidence" value="ECO:0007669"/>
    <property type="project" value="TreeGrafter"/>
</dbReference>
<dbReference type="AlphaFoldDB" id="E3NGD0"/>
<dbReference type="eggNOG" id="KOG0018">
    <property type="taxonomic scope" value="Eukaryota"/>
</dbReference>
<dbReference type="Pfam" id="PF02463">
    <property type="entry name" value="SMC_N"/>
    <property type="match status" value="1"/>
</dbReference>
<dbReference type="Proteomes" id="UP000008281">
    <property type="component" value="Unassembled WGS sequence"/>
</dbReference>
<evidence type="ECO:0000256" key="2">
    <source>
        <dbReference type="ARBA" id="ARBA00022618"/>
    </source>
</evidence>
<dbReference type="HOGENOM" id="CLU_2690187_0_0_1"/>
<organism evidence="8">
    <name type="scientific">Caenorhabditis remanei</name>
    <name type="common">Caenorhabditis vulgaris</name>
    <dbReference type="NCBI Taxonomy" id="31234"/>
    <lineage>
        <taxon>Eukaryota</taxon>
        <taxon>Metazoa</taxon>
        <taxon>Ecdysozoa</taxon>
        <taxon>Nematoda</taxon>
        <taxon>Chromadorea</taxon>
        <taxon>Rhabditida</taxon>
        <taxon>Rhabditina</taxon>
        <taxon>Rhabditomorpha</taxon>
        <taxon>Rhabditoidea</taxon>
        <taxon>Rhabditidae</taxon>
        <taxon>Peloderinae</taxon>
        <taxon>Caenorhabditis</taxon>
    </lineage>
</organism>
<dbReference type="InterPro" id="IPR027417">
    <property type="entry name" value="P-loop_NTPase"/>
</dbReference>
<evidence type="ECO:0000256" key="1">
    <source>
        <dbReference type="ARBA" id="ARBA00004123"/>
    </source>
</evidence>